<dbReference type="Pfam" id="PF14246">
    <property type="entry name" value="TetR_C_7"/>
    <property type="match status" value="1"/>
</dbReference>
<dbReference type="EMBL" id="CP002299">
    <property type="protein sequence ID" value="ADP83330.1"/>
    <property type="molecule type" value="Genomic_DNA"/>
</dbReference>
<dbReference type="PROSITE" id="PS50977">
    <property type="entry name" value="HTH_TETR_2"/>
    <property type="match status" value="1"/>
</dbReference>
<evidence type="ECO:0000256" key="3">
    <source>
        <dbReference type="ARBA" id="ARBA00023163"/>
    </source>
</evidence>
<organism evidence="7 8">
    <name type="scientific">Pseudofrankia inefficax (strain DSM 45817 / CECT 9037 / DDB 130130 / EuI1c)</name>
    <name type="common">Frankia inefficax</name>
    <dbReference type="NCBI Taxonomy" id="298654"/>
    <lineage>
        <taxon>Bacteria</taxon>
        <taxon>Bacillati</taxon>
        <taxon>Actinomycetota</taxon>
        <taxon>Actinomycetes</taxon>
        <taxon>Frankiales</taxon>
        <taxon>Frankiaceae</taxon>
        <taxon>Pseudofrankia</taxon>
    </lineage>
</organism>
<dbReference type="PANTHER" id="PTHR30055">
    <property type="entry name" value="HTH-TYPE TRANSCRIPTIONAL REGULATOR RUTR"/>
    <property type="match status" value="1"/>
</dbReference>
<accession>E3J9G6</accession>
<evidence type="ECO:0000256" key="5">
    <source>
        <dbReference type="SAM" id="MobiDB-lite"/>
    </source>
</evidence>
<protein>
    <submittedName>
        <fullName evidence="7">Regulatory protein TetR</fullName>
    </submittedName>
</protein>
<keyword evidence="2 4" id="KW-0238">DNA-binding</keyword>
<dbReference type="Pfam" id="PF00440">
    <property type="entry name" value="TetR_N"/>
    <property type="match status" value="1"/>
</dbReference>
<dbReference type="Gene3D" id="1.10.10.60">
    <property type="entry name" value="Homeodomain-like"/>
    <property type="match status" value="1"/>
</dbReference>
<reference evidence="7 8" key="1">
    <citation type="submission" date="2010-10" db="EMBL/GenBank/DDBJ databases">
        <title>Complete sequence of Frankia sp. EuI1c.</title>
        <authorList>
            <consortium name="US DOE Joint Genome Institute"/>
            <person name="Lucas S."/>
            <person name="Copeland A."/>
            <person name="Lapidus A."/>
            <person name="Cheng J.-F."/>
            <person name="Bruce D."/>
            <person name="Goodwin L."/>
            <person name="Pitluck S."/>
            <person name="Chertkov O."/>
            <person name="Detter J.C."/>
            <person name="Han C."/>
            <person name="Tapia R."/>
            <person name="Land M."/>
            <person name="Hauser L."/>
            <person name="Jeffries C."/>
            <person name="Kyrpides N."/>
            <person name="Ivanova N."/>
            <person name="Mikhailova N."/>
            <person name="Beauchemin N."/>
            <person name="Sen A."/>
            <person name="Sur S.A."/>
            <person name="Gtari M."/>
            <person name="Wall L."/>
            <person name="Tisa L."/>
            <person name="Woyke T."/>
        </authorList>
    </citation>
    <scope>NUCLEOTIDE SEQUENCE [LARGE SCALE GENOMIC DNA]</scope>
    <source>
        <strain evidence="8">DSM 45817 / CECT 9037 / EuI1c</strain>
    </source>
</reference>
<evidence type="ECO:0000313" key="7">
    <source>
        <dbReference type="EMBL" id="ADP83330.1"/>
    </source>
</evidence>
<keyword evidence="3" id="KW-0804">Transcription</keyword>
<dbReference type="STRING" id="298654.FraEuI1c_5342"/>
<evidence type="ECO:0000313" key="8">
    <source>
        <dbReference type="Proteomes" id="UP000002484"/>
    </source>
</evidence>
<dbReference type="KEGG" id="fri:FraEuI1c_5342"/>
<evidence type="ECO:0000256" key="4">
    <source>
        <dbReference type="PROSITE-ProRule" id="PRU00335"/>
    </source>
</evidence>
<dbReference type="InterPro" id="IPR009057">
    <property type="entry name" value="Homeodomain-like_sf"/>
</dbReference>
<dbReference type="GO" id="GO:0000976">
    <property type="term" value="F:transcription cis-regulatory region binding"/>
    <property type="evidence" value="ECO:0007669"/>
    <property type="project" value="TreeGrafter"/>
</dbReference>
<dbReference type="HOGENOM" id="CLU_069356_27_1_11"/>
<evidence type="ECO:0000256" key="2">
    <source>
        <dbReference type="ARBA" id="ARBA00023125"/>
    </source>
</evidence>
<dbReference type="InterPro" id="IPR039536">
    <property type="entry name" value="TetR_C_Proteobacteria"/>
</dbReference>
<proteinExistence type="predicted"/>
<gene>
    <name evidence="7" type="ordered locus">FraEuI1c_5342</name>
</gene>
<dbReference type="SUPFAM" id="SSF48498">
    <property type="entry name" value="Tetracyclin repressor-like, C-terminal domain"/>
    <property type="match status" value="1"/>
</dbReference>
<dbReference type="PRINTS" id="PR00455">
    <property type="entry name" value="HTHTETR"/>
</dbReference>
<evidence type="ECO:0000259" key="6">
    <source>
        <dbReference type="PROSITE" id="PS50977"/>
    </source>
</evidence>
<sequence>MTRSATPANRGSGRPTSAEAARLERDIKEAALRLFLARGYEGTSVEDVAVSAGTTKQSLYARFRGKEELFSAVLNWAIERPDWPSPQTAEDVSTSDLETALLAVAENVVRRVLDPEMVALSRLVIAQADRFPEIAHKAYRIWPRQKAVASLLREHAAAGTIRADDPDQLAELFLGMVAMAPARMASFGILHDAETRDRRTHDAVQLFLSAIRRPDPRSAAAGQNG</sequence>
<dbReference type="InParanoid" id="E3J9G6"/>
<dbReference type="AlphaFoldDB" id="E3J9G6"/>
<feature type="DNA-binding region" description="H-T-H motif" evidence="4">
    <location>
        <begin position="44"/>
        <end position="63"/>
    </location>
</feature>
<evidence type="ECO:0000256" key="1">
    <source>
        <dbReference type="ARBA" id="ARBA00023015"/>
    </source>
</evidence>
<dbReference type="InterPro" id="IPR050109">
    <property type="entry name" value="HTH-type_TetR-like_transc_reg"/>
</dbReference>
<dbReference type="Gene3D" id="1.10.357.10">
    <property type="entry name" value="Tetracycline Repressor, domain 2"/>
    <property type="match status" value="1"/>
</dbReference>
<dbReference type="eggNOG" id="COG1309">
    <property type="taxonomic scope" value="Bacteria"/>
</dbReference>
<keyword evidence="8" id="KW-1185">Reference proteome</keyword>
<feature type="region of interest" description="Disordered" evidence="5">
    <location>
        <begin position="1"/>
        <end position="20"/>
    </location>
</feature>
<dbReference type="RefSeq" id="WP_013426448.1">
    <property type="nucleotide sequence ID" value="NC_014666.1"/>
</dbReference>
<dbReference type="GO" id="GO:0003700">
    <property type="term" value="F:DNA-binding transcription factor activity"/>
    <property type="evidence" value="ECO:0007669"/>
    <property type="project" value="TreeGrafter"/>
</dbReference>
<dbReference type="SUPFAM" id="SSF46689">
    <property type="entry name" value="Homeodomain-like"/>
    <property type="match status" value="1"/>
</dbReference>
<feature type="domain" description="HTH tetR-type" evidence="6">
    <location>
        <begin position="21"/>
        <end position="81"/>
    </location>
</feature>
<dbReference type="Proteomes" id="UP000002484">
    <property type="component" value="Chromosome"/>
</dbReference>
<keyword evidence="1" id="KW-0805">Transcription regulation</keyword>
<dbReference type="PANTHER" id="PTHR30055:SF234">
    <property type="entry name" value="HTH-TYPE TRANSCRIPTIONAL REGULATOR BETI"/>
    <property type="match status" value="1"/>
</dbReference>
<name>E3J9G6_PSEI1</name>
<dbReference type="InterPro" id="IPR001647">
    <property type="entry name" value="HTH_TetR"/>
</dbReference>
<dbReference type="InterPro" id="IPR036271">
    <property type="entry name" value="Tet_transcr_reg_TetR-rel_C_sf"/>
</dbReference>